<dbReference type="RefSeq" id="WP_394164195.1">
    <property type="nucleotide sequence ID" value="NZ_JBHGCJ010000013.1"/>
</dbReference>
<reference evidence="2 3" key="1">
    <citation type="submission" date="2024-09" db="EMBL/GenBank/DDBJ databases">
        <authorList>
            <consortium name="All-Russian atlas of soil microorganisms"/>
            <consortium name="as a basis for the search for new antimicrobial producers and enzymes with unique properties"/>
            <person name="Sokolova E.A."/>
            <person name="Voronina E.N."/>
        </authorList>
    </citation>
    <scope>NUCLEOTIDE SEQUENCE [LARGE SCALE GENOMIC DNA]</scope>
    <source>
        <strain evidence="2 3">AF-22b-331.1</strain>
    </source>
</reference>
<name>A0ABW7D0B9_9GAMM</name>
<protein>
    <submittedName>
        <fullName evidence="2">Helix-turn-helix domain-containing protein</fullName>
    </submittedName>
</protein>
<dbReference type="NCBIfam" id="TIGR01764">
    <property type="entry name" value="excise"/>
    <property type="match status" value="1"/>
</dbReference>
<gene>
    <name evidence="2" type="ORF">ACEU0G_000523</name>
</gene>
<dbReference type="EMBL" id="JBHGCJ010000013">
    <property type="protein sequence ID" value="MFG6110645.1"/>
    <property type="molecule type" value="Genomic_DNA"/>
</dbReference>
<dbReference type="Proteomes" id="UP001605261">
    <property type="component" value="Unassembled WGS sequence"/>
</dbReference>
<dbReference type="Pfam" id="PF12728">
    <property type="entry name" value="HTH_17"/>
    <property type="match status" value="1"/>
</dbReference>
<evidence type="ECO:0000259" key="1">
    <source>
        <dbReference type="Pfam" id="PF12728"/>
    </source>
</evidence>
<accession>A0ABW7D0B9</accession>
<dbReference type="InterPro" id="IPR009061">
    <property type="entry name" value="DNA-bd_dom_put_sf"/>
</dbReference>
<evidence type="ECO:0000313" key="3">
    <source>
        <dbReference type="Proteomes" id="UP001605261"/>
    </source>
</evidence>
<sequence length="134" mass="14624">MSDGGKLLTLAQAAELSACSTKTLRRAIDAGKLTACRLGQGAKSDRIHPVDLDAWWAASRLEPMQFPSFPYAQAALDVLLVDASPHWPQRGLRRTKPCIQNRGGTFPPAWGRRAALSWLGIPISARGAFSEWLK</sequence>
<keyword evidence="3" id="KW-1185">Reference proteome</keyword>
<feature type="domain" description="Helix-turn-helix" evidence="1">
    <location>
        <begin position="7"/>
        <end position="58"/>
    </location>
</feature>
<dbReference type="InterPro" id="IPR041657">
    <property type="entry name" value="HTH_17"/>
</dbReference>
<evidence type="ECO:0000313" key="2">
    <source>
        <dbReference type="EMBL" id="MFG6110645.1"/>
    </source>
</evidence>
<proteinExistence type="predicted"/>
<comment type="caution">
    <text evidence="2">The sequence shown here is derived from an EMBL/GenBank/DDBJ whole genome shotgun (WGS) entry which is preliminary data.</text>
</comment>
<organism evidence="2 3">
    <name type="scientific">Stenotrophomonas nematodicola</name>
    <dbReference type="NCBI Taxonomy" id="2656746"/>
    <lineage>
        <taxon>Bacteria</taxon>
        <taxon>Pseudomonadati</taxon>
        <taxon>Pseudomonadota</taxon>
        <taxon>Gammaproteobacteria</taxon>
        <taxon>Lysobacterales</taxon>
        <taxon>Lysobacteraceae</taxon>
        <taxon>Stenotrophomonas</taxon>
    </lineage>
</organism>
<dbReference type="InterPro" id="IPR010093">
    <property type="entry name" value="SinI_DNA-bd"/>
</dbReference>
<dbReference type="SUPFAM" id="SSF46955">
    <property type="entry name" value="Putative DNA-binding domain"/>
    <property type="match status" value="1"/>
</dbReference>